<name>A0ABZ2TTJ3_9FLAO</name>
<accession>A0ABZ2TTJ3</accession>
<evidence type="ECO:0000313" key="1">
    <source>
        <dbReference type="EMBL" id="WYW55174.1"/>
    </source>
</evidence>
<gene>
    <name evidence="1" type="ORF">WG950_11615</name>
</gene>
<reference evidence="1 2" key="1">
    <citation type="submission" date="2024-03" db="EMBL/GenBank/DDBJ databases">
        <authorList>
            <person name="Cao K."/>
        </authorList>
    </citation>
    <scope>NUCLEOTIDE SEQUENCE [LARGE SCALE GENOMIC DNA]</scope>
    <source>
        <strain evidence="1 2">MCCC 1K00696</strain>
    </source>
</reference>
<dbReference type="EMBL" id="CP150496">
    <property type="protein sequence ID" value="WYW55174.1"/>
    <property type="molecule type" value="Genomic_DNA"/>
</dbReference>
<dbReference type="RefSeq" id="WP_340932545.1">
    <property type="nucleotide sequence ID" value="NZ_CP150496.1"/>
</dbReference>
<proteinExistence type="predicted"/>
<evidence type="ECO:0000313" key="2">
    <source>
        <dbReference type="Proteomes" id="UP001491088"/>
    </source>
</evidence>
<protein>
    <submittedName>
        <fullName evidence="1">Uncharacterized protein</fullName>
    </submittedName>
</protein>
<dbReference type="Proteomes" id="UP001491088">
    <property type="component" value="Chromosome"/>
</dbReference>
<keyword evidence="2" id="KW-1185">Reference proteome</keyword>
<sequence>MINFRNNTTKLRENKNEILDANSIINEQMNEVIKGIKSKLNTISSQHDAEVTLTGKIDKFTLSVKSESDESANIIEKLVNDYLK</sequence>
<organism evidence="1 2">
    <name type="scientific">Polaribacter marinaquae</name>
    <dbReference type="NCBI Taxonomy" id="1642819"/>
    <lineage>
        <taxon>Bacteria</taxon>
        <taxon>Pseudomonadati</taxon>
        <taxon>Bacteroidota</taxon>
        <taxon>Flavobacteriia</taxon>
        <taxon>Flavobacteriales</taxon>
        <taxon>Flavobacteriaceae</taxon>
    </lineage>
</organism>